<dbReference type="RefSeq" id="WP_005544627.1">
    <property type="nucleotide sequence ID" value="NZ_CP085091.1"/>
</dbReference>
<name>A0A2G1DP11_AGGAC</name>
<organism evidence="1 2">
    <name type="scientific">Aggregatibacter actinomycetemcomitans</name>
    <name type="common">Actinobacillus actinomycetemcomitans</name>
    <name type="synonym">Haemophilus actinomycetemcomitans</name>
    <dbReference type="NCBI Taxonomy" id="714"/>
    <lineage>
        <taxon>Bacteria</taxon>
        <taxon>Pseudomonadati</taxon>
        <taxon>Pseudomonadota</taxon>
        <taxon>Gammaproteobacteria</taxon>
        <taxon>Pasteurellales</taxon>
        <taxon>Pasteurellaceae</taxon>
        <taxon>Aggregatibacter</taxon>
    </lineage>
</organism>
<evidence type="ECO:0000313" key="2">
    <source>
        <dbReference type="Proteomes" id="UP000226080"/>
    </source>
</evidence>
<dbReference type="CDD" id="cd22260">
    <property type="entry name" value="AcrIF9"/>
    <property type="match status" value="1"/>
</dbReference>
<dbReference type="Proteomes" id="UP000226080">
    <property type="component" value="Unassembled WGS sequence"/>
</dbReference>
<dbReference type="EMBL" id="PCGW01000018">
    <property type="protein sequence ID" value="PHO20076.1"/>
    <property type="molecule type" value="Genomic_DNA"/>
</dbReference>
<keyword evidence="2" id="KW-1185">Reference proteome</keyword>
<evidence type="ECO:0000313" key="1">
    <source>
        <dbReference type="EMBL" id="PHO20076.1"/>
    </source>
</evidence>
<proteinExistence type="predicted"/>
<gene>
    <name evidence="1" type="ORF">CQR80_09060</name>
</gene>
<sequence>MINERQEIKKMTTYYFSETSNINAYATAEALKAQTLADAKREASRRQCFQGTTLKIGTIYSLNSDGLLVDEITSKEDGKKWVDRY</sequence>
<accession>A0A2G1DP11</accession>
<protein>
    <submittedName>
        <fullName evidence="1">Uncharacterized protein</fullName>
    </submittedName>
</protein>
<reference evidence="1 2" key="1">
    <citation type="submission" date="2017-10" db="EMBL/GenBank/DDBJ databases">
        <title>Draft genome sequences of Aggregatibacter actinomycetemcomitans strains 310a and 310b.</title>
        <authorList>
            <person name="May A.C."/>
            <person name="Ohta H."/>
            <person name="Maeda H."/>
            <person name="Kokeguchi S."/>
            <person name="Cugini C."/>
        </authorList>
    </citation>
    <scope>NUCLEOTIDE SEQUENCE [LARGE SCALE GENOMIC DNA]</scope>
    <source>
        <strain evidence="1 2">310b</strain>
    </source>
</reference>
<comment type="caution">
    <text evidence="1">The sequence shown here is derived from an EMBL/GenBank/DDBJ whole genome shotgun (WGS) entry which is preliminary data.</text>
</comment>